<dbReference type="Pfam" id="PF00188">
    <property type="entry name" value="CAP"/>
    <property type="match status" value="1"/>
</dbReference>
<evidence type="ECO:0000256" key="1">
    <source>
        <dbReference type="ARBA" id="ARBA00008390"/>
    </source>
</evidence>
<dbReference type="Proteomes" id="UP000005239">
    <property type="component" value="Unassembled WGS sequence"/>
</dbReference>
<sequence length="335" mass="37332">MLRLCIALAVLTAVSWAQSCGIPSSEASAFLAAHNKLRAAISSGSYVAKGKRMPAAKTPIAPMTWDCAIEKSAQAVANTCVFAHSQNRQNLGENLYTMWSSNKMTFTGMGKKASDSWENEFQQFGWPDVKLTPAGFSSGIGHATQMAWAKSTKLGCGMKLCDGDKKVLVVCQYRDAMNLISVVCLLLVASFTVAENLPDKFFGSFKLDRSEKFDEYLEEKGYGFITRKLVALAGVTKVITKAGPDTFNFDNLTTKKDLKYKNIKLGEEFIGEGLDGSDHKITFTFKNGVFYEKHVPTDNDAEQKEDEYRFHMEEDELVQTLEYNTIVAKRFFKRQ</sequence>
<protein>
    <submittedName>
        <fullName evidence="4">SCP domain-containing protein</fullName>
    </submittedName>
</protein>
<dbReference type="PRINTS" id="PR00178">
    <property type="entry name" value="FATTYACIDBP"/>
</dbReference>
<dbReference type="EnsemblMetazoa" id="PPA21910.1">
    <property type="protein sequence ID" value="PPA21910.1"/>
    <property type="gene ID" value="WBGene00111464"/>
</dbReference>
<evidence type="ECO:0000313" key="5">
    <source>
        <dbReference type="Proteomes" id="UP000005239"/>
    </source>
</evidence>
<keyword evidence="5" id="KW-1185">Reference proteome</keyword>
<dbReference type="PANTHER" id="PTHR22725:SF2">
    <property type="entry name" value="FATTY ACID-BINDING PROTEIN HOMOLOG 1-RELATED"/>
    <property type="match status" value="1"/>
</dbReference>
<dbReference type="InterPro" id="IPR014044">
    <property type="entry name" value="CAP_dom"/>
</dbReference>
<dbReference type="GO" id="GO:0008289">
    <property type="term" value="F:lipid binding"/>
    <property type="evidence" value="ECO:0007669"/>
    <property type="project" value="UniProtKB-KW"/>
</dbReference>
<gene>
    <name evidence="4" type="primary">WBGene00111464</name>
</gene>
<comment type="similarity">
    <text evidence="1">Belongs to the calycin superfamily. Fatty-acid binding protein (FABP) family.</text>
</comment>
<dbReference type="PROSITE" id="PS51257">
    <property type="entry name" value="PROKAR_LIPOPROTEIN"/>
    <property type="match status" value="1"/>
</dbReference>
<dbReference type="FunFam" id="3.40.33.10:FF:000021">
    <property type="entry name" value="Scl-5"/>
    <property type="match status" value="1"/>
</dbReference>
<accession>A0A8R1YGW1</accession>
<dbReference type="Gene3D" id="2.40.128.20">
    <property type="match status" value="1"/>
</dbReference>
<dbReference type="OrthoDB" id="412780at2759"/>
<accession>A0A2A6BCA2</accession>
<dbReference type="InterPro" id="IPR035940">
    <property type="entry name" value="CAP_sf"/>
</dbReference>
<dbReference type="SMART" id="SM00198">
    <property type="entry name" value="SCP"/>
    <property type="match status" value="1"/>
</dbReference>
<dbReference type="AlphaFoldDB" id="A0A2A6BCA2"/>
<dbReference type="CDD" id="cd00742">
    <property type="entry name" value="FABP"/>
    <property type="match status" value="1"/>
</dbReference>
<evidence type="ECO:0000256" key="2">
    <source>
        <dbReference type="ARBA" id="ARBA00022448"/>
    </source>
</evidence>
<name>A0A2A6BCA2_PRIPA</name>
<dbReference type="Gene3D" id="3.40.33.10">
    <property type="entry name" value="CAP"/>
    <property type="match status" value="1"/>
</dbReference>
<evidence type="ECO:0000256" key="3">
    <source>
        <dbReference type="ARBA" id="ARBA00023121"/>
    </source>
</evidence>
<evidence type="ECO:0000313" key="4">
    <source>
        <dbReference type="EnsemblMetazoa" id="PPA21910.1"/>
    </source>
</evidence>
<dbReference type="InterPro" id="IPR012674">
    <property type="entry name" value="Calycin"/>
</dbReference>
<organism evidence="4 5">
    <name type="scientific">Pristionchus pacificus</name>
    <name type="common">Parasitic nematode worm</name>
    <dbReference type="NCBI Taxonomy" id="54126"/>
    <lineage>
        <taxon>Eukaryota</taxon>
        <taxon>Metazoa</taxon>
        <taxon>Ecdysozoa</taxon>
        <taxon>Nematoda</taxon>
        <taxon>Chromadorea</taxon>
        <taxon>Rhabditida</taxon>
        <taxon>Rhabditina</taxon>
        <taxon>Diplogasteromorpha</taxon>
        <taxon>Diplogasteroidea</taxon>
        <taxon>Neodiplogasteridae</taxon>
        <taxon>Pristionchus</taxon>
    </lineage>
</organism>
<reference evidence="5" key="1">
    <citation type="journal article" date="2008" name="Nat. Genet.">
        <title>The Pristionchus pacificus genome provides a unique perspective on nematode lifestyle and parasitism.</title>
        <authorList>
            <person name="Dieterich C."/>
            <person name="Clifton S.W."/>
            <person name="Schuster L.N."/>
            <person name="Chinwalla A."/>
            <person name="Delehaunty K."/>
            <person name="Dinkelacker I."/>
            <person name="Fulton L."/>
            <person name="Fulton R."/>
            <person name="Godfrey J."/>
            <person name="Minx P."/>
            <person name="Mitreva M."/>
            <person name="Roeseler W."/>
            <person name="Tian H."/>
            <person name="Witte H."/>
            <person name="Yang S.P."/>
            <person name="Wilson R.K."/>
            <person name="Sommer R.J."/>
        </authorList>
    </citation>
    <scope>NUCLEOTIDE SEQUENCE [LARGE SCALE GENOMIC DNA]</scope>
    <source>
        <strain evidence="5">PS312</strain>
    </source>
</reference>
<dbReference type="CDD" id="cd05380">
    <property type="entry name" value="CAP_euk"/>
    <property type="match status" value="1"/>
</dbReference>
<dbReference type="SUPFAM" id="SSF55797">
    <property type="entry name" value="PR-1-like"/>
    <property type="match status" value="1"/>
</dbReference>
<dbReference type="SUPFAM" id="SSF50814">
    <property type="entry name" value="Lipocalins"/>
    <property type="match status" value="1"/>
</dbReference>
<dbReference type="InterPro" id="IPR040094">
    <property type="entry name" value="Lbp1-4"/>
</dbReference>
<dbReference type="InterPro" id="IPR000463">
    <property type="entry name" value="Fatty_acid-bd"/>
</dbReference>
<keyword evidence="3" id="KW-0446">Lipid-binding</keyword>
<proteinExistence type="inferred from homology"/>
<reference evidence="4" key="2">
    <citation type="submission" date="2022-06" db="UniProtKB">
        <authorList>
            <consortium name="EnsemblMetazoa"/>
        </authorList>
    </citation>
    <scope>IDENTIFICATION</scope>
    <source>
        <strain evidence="4">PS312</strain>
    </source>
</reference>
<dbReference type="PANTHER" id="PTHR22725">
    <property type="entry name" value="FATTY ACID-BINDING PROTEIN HOMOLOG 1-RELATED-RELATED"/>
    <property type="match status" value="1"/>
</dbReference>
<keyword evidence="2" id="KW-0813">Transport</keyword>